<dbReference type="InterPro" id="IPR006626">
    <property type="entry name" value="PbH1"/>
</dbReference>
<dbReference type="SUPFAM" id="SSF51126">
    <property type="entry name" value="Pectin lyase-like"/>
    <property type="match status" value="1"/>
</dbReference>
<organism evidence="3 4">
    <name type="scientific">Marinicella pacifica</name>
    <dbReference type="NCBI Taxonomy" id="1171543"/>
    <lineage>
        <taxon>Bacteria</taxon>
        <taxon>Pseudomonadati</taxon>
        <taxon>Pseudomonadota</taxon>
        <taxon>Gammaproteobacteria</taxon>
        <taxon>Lysobacterales</taxon>
        <taxon>Marinicellaceae</taxon>
        <taxon>Marinicella</taxon>
    </lineage>
</organism>
<feature type="signal peptide" evidence="1">
    <location>
        <begin position="1"/>
        <end position="18"/>
    </location>
</feature>
<proteinExistence type="predicted"/>
<comment type="caution">
    <text evidence="3">The sequence shown here is derived from an EMBL/GenBank/DDBJ whole genome shotgun (WGS) entry which is preliminary data.</text>
</comment>
<evidence type="ECO:0000259" key="2">
    <source>
        <dbReference type="Pfam" id="PF13229"/>
    </source>
</evidence>
<name>A0A917CDJ4_9GAMM</name>
<keyword evidence="4" id="KW-1185">Reference proteome</keyword>
<reference evidence="3" key="2">
    <citation type="submission" date="2020-09" db="EMBL/GenBank/DDBJ databases">
        <authorList>
            <person name="Sun Q."/>
            <person name="Zhou Y."/>
        </authorList>
    </citation>
    <scope>NUCLEOTIDE SEQUENCE</scope>
    <source>
        <strain evidence="3">CGMCC 1.12181</strain>
    </source>
</reference>
<keyword evidence="1" id="KW-0732">Signal</keyword>
<evidence type="ECO:0000313" key="3">
    <source>
        <dbReference type="EMBL" id="GGF84264.1"/>
    </source>
</evidence>
<dbReference type="Pfam" id="PF13229">
    <property type="entry name" value="Beta_helix"/>
    <property type="match status" value="1"/>
</dbReference>
<evidence type="ECO:0000313" key="4">
    <source>
        <dbReference type="Proteomes" id="UP000605253"/>
    </source>
</evidence>
<dbReference type="PANTHER" id="PTHR36453">
    <property type="entry name" value="SECRETED PROTEIN-RELATED"/>
    <property type="match status" value="1"/>
</dbReference>
<protein>
    <recommendedName>
        <fullName evidence="2">Right handed beta helix domain-containing protein</fullName>
    </recommendedName>
</protein>
<dbReference type="PANTHER" id="PTHR36453:SF1">
    <property type="entry name" value="RIGHT HANDED BETA HELIX DOMAIN-CONTAINING PROTEIN"/>
    <property type="match status" value="1"/>
</dbReference>
<dbReference type="InterPro" id="IPR011050">
    <property type="entry name" value="Pectin_lyase_fold/virulence"/>
</dbReference>
<dbReference type="AlphaFoldDB" id="A0A917CDJ4"/>
<sequence>MKKTSLLYLLVLSIPVFASEYFISPDGNDANPGTISQPWQSLSHGLNQLMDGDILTLRGGVYRLFDETNLSTINTPNLTVQGYAGETVKILGSYSTAHDTWQAYDSNIWRIPADQLNSDPKGMFNGHQRVEHQSDLDGGRNHDHVYNLVEPNHWTKADVNGNQCFEDNTGCYIYLYPKTGETPNDEVYELSQRGLPRVAGNGDYFTLRDVEIYYTQSSPMFFEGADFVTLEDNVFGHISNGNDNSYAVRIWDSEGSVVRRNRIFDSVYWGGTSNSKGVSFMVTKPGEPNVVEYNEIYDIPGRSAVGTKGGTSNLIVRYNYIHHVYNAFEPGSFRCVWSSTNNDGCQETDVEYRPAGDWRIYGNIITDTEVGLRLTAYDEDNDNNWLYNNVFYNVQSAVNIGWDGTFGTVIANNIFINNEVGIYLQSGGTTTTVNDYLDQFNSHHNLYFNNSHADIHLRPNWGGNFYSGTPYDLFAFKSAFNQAELQSISVDPHFINTTDFYLSENSPAIDAGDGAYWNTSAVHMGAHPFTALSDVIFLDGFE</sequence>
<gene>
    <name evidence="3" type="ORF">GCM10011365_01490</name>
</gene>
<accession>A0A917CDJ4</accession>
<dbReference type="InterPro" id="IPR039448">
    <property type="entry name" value="Beta_helix"/>
</dbReference>
<dbReference type="Proteomes" id="UP000605253">
    <property type="component" value="Unassembled WGS sequence"/>
</dbReference>
<feature type="domain" description="Right handed beta helix" evidence="2">
    <location>
        <begin position="200"/>
        <end position="325"/>
    </location>
</feature>
<dbReference type="InterPro" id="IPR012334">
    <property type="entry name" value="Pectin_lyas_fold"/>
</dbReference>
<dbReference type="SMART" id="SM00710">
    <property type="entry name" value="PbH1"/>
    <property type="match status" value="8"/>
</dbReference>
<dbReference type="RefSeq" id="WP_188363753.1">
    <property type="nucleotide sequence ID" value="NZ_BAABJF010000011.1"/>
</dbReference>
<dbReference type="Gene3D" id="2.160.20.10">
    <property type="entry name" value="Single-stranded right-handed beta-helix, Pectin lyase-like"/>
    <property type="match status" value="2"/>
</dbReference>
<reference evidence="3" key="1">
    <citation type="journal article" date="2014" name="Int. J. Syst. Evol. Microbiol.">
        <title>Complete genome sequence of Corynebacterium casei LMG S-19264T (=DSM 44701T), isolated from a smear-ripened cheese.</title>
        <authorList>
            <consortium name="US DOE Joint Genome Institute (JGI-PGF)"/>
            <person name="Walter F."/>
            <person name="Albersmeier A."/>
            <person name="Kalinowski J."/>
            <person name="Ruckert C."/>
        </authorList>
    </citation>
    <scope>NUCLEOTIDE SEQUENCE</scope>
    <source>
        <strain evidence="3">CGMCC 1.12181</strain>
    </source>
</reference>
<feature type="chain" id="PRO_5036895753" description="Right handed beta helix domain-containing protein" evidence="1">
    <location>
        <begin position="19"/>
        <end position="542"/>
    </location>
</feature>
<dbReference type="EMBL" id="BMEO01000001">
    <property type="protein sequence ID" value="GGF84264.1"/>
    <property type="molecule type" value="Genomic_DNA"/>
</dbReference>
<evidence type="ECO:0000256" key="1">
    <source>
        <dbReference type="SAM" id="SignalP"/>
    </source>
</evidence>